<evidence type="ECO:0000259" key="5">
    <source>
        <dbReference type="PROSITE" id="PS50931"/>
    </source>
</evidence>
<dbReference type="InterPro" id="IPR036390">
    <property type="entry name" value="WH_DNA-bd_sf"/>
</dbReference>
<dbReference type="PANTHER" id="PTHR30537:SF5">
    <property type="entry name" value="HTH-TYPE TRANSCRIPTIONAL ACTIVATOR TTDR-RELATED"/>
    <property type="match status" value="1"/>
</dbReference>
<proteinExistence type="inferred from homology"/>
<comment type="similarity">
    <text evidence="1">Belongs to the LysR transcriptional regulatory family.</text>
</comment>
<name>A0A7Y8CLT5_9PSED</name>
<evidence type="ECO:0000256" key="2">
    <source>
        <dbReference type="ARBA" id="ARBA00023015"/>
    </source>
</evidence>
<organism evidence="6 7">
    <name type="scientific">Pseudomonas gingeri</name>
    <dbReference type="NCBI Taxonomy" id="117681"/>
    <lineage>
        <taxon>Bacteria</taxon>
        <taxon>Pseudomonadati</taxon>
        <taxon>Pseudomonadota</taxon>
        <taxon>Gammaproteobacteria</taxon>
        <taxon>Pseudomonadales</taxon>
        <taxon>Pseudomonadaceae</taxon>
        <taxon>Pseudomonas</taxon>
    </lineage>
</organism>
<dbReference type="SUPFAM" id="SSF46785">
    <property type="entry name" value="Winged helix' DNA-binding domain"/>
    <property type="match status" value="1"/>
</dbReference>
<dbReference type="RefSeq" id="WP_177058030.1">
    <property type="nucleotide sequence ID" value="NZ_JACAPB010000019.1"/>
</dbReference>
<dbReference type="InterPro" id="IPR000847">
    <property type="entry name" value="LysR_HTH_N"/>
</dbReference>
<evidence type="ECO:0000313" key="7">
    <source>
        <dbReference type="Proteomes" id="UP000520592"/>
    </source>
</evidence>
<reference evidence="6 7" key="1">
    <citation type="submission" date="2020-04" db="EMBL/GenBank/DDBJ databases">
        <title>Molecular characterization of pseudomonads from Agaricus bisporus reveal novel blotch 2 pathogens in Western Europe.</title>
        <authorList>
            <person name="Taparia T."/>
            <person name="Krijger M."/>
            <person name="Haynes E."/>
            <person name="Elpinstone J.G."/>
            <person name="Noble R."/>
            <person name="Van Der Wolf J."/>
        </authorList>
    </citation>
    <scope>NUCLEOTIDE SEQUENCE [LARGE SCALE GENOMIC DNA]</scope>
    <source>
        <strain evidence="6 7">IPO3737</strain>
    </source>
</reference>
<dbReference type="GO" id="GO:0006351">
    <property type="term" value="P:DNA-templated transcription"/>
    <property type="evidence" value="ECO:0007669"/>
    <property type="project" value="TreeGrafter"/>
</dbReference>
<dbReference type="InterPro" id="IPR058163">
    <property type="entry name" value="LysR-type_TF_proteobact-type"/>
</dbReference>
<keyword evidence="2" id="KW-0805">Transcription regulation</keyword>
<dbReference type="InterPro" id="IPR005119">
    <property type="entry name" value="LysR_subst-bd"/>
</dbReference>
<dbReference type="Gene3D" id="1.10.10.10">
    <property type="entry name" value="Winged helix-like DNA-binding domain superfamily/Winged helix DNA-binding domain"/>
    <property type="match status" value="1"/>
</dbReference>
<evidence type="ECO:0000256" key="1">
    <source>
        <dbReference type="ARBA" id="ARBA00009437"/>
    </source>
</evidence>
<dbReference type="PANTHER" id="PTHR30537">
    <property type="entry name" value="HTH-TYPE TRANSCRIPTIONAL REGULATOR"/>
    <property type="match status" value="1"/>
</dbReference>
<evidence type="ECO:0000256" key="3">
    <source>
        <dbReference type="ARBA" id="ARBA00023125"/>
    </source>
</evidence>
<keyword evidence="4" id="KW-0804">Transcription</keyword>
<dbReference type="EMBL" id="JACAQD010000032">
    <property type="protein sequence ID" value="NWC35451.1"/>
    <property type="molecule type" value="Genomic_DNA"/>
</dbReference>
<sequence length="303" mass="33862">MLDRFRSMEVFVAAADTGSFAAASAQLGMTAQMVARYVQALEQRLQATLINRTTRRQHLTELGRQYYERCVVVLKETAIADALAFEATSEPHGQLRISAPNQFGAQSFMDFATGFMARYPRIEMDLRLSDQLVNLLDNGVEVAFRIGEPNVGESTSLIVRPLRRYRMIACASPGYLAQAGTPQHPTDLGTHQCIGFVFWNQKVFNEWTFTRDEQVFAVRVDGRFQANNGHAQLKAAVQGLGIFLATEDLVRADLESGNLVRVLPDYEGPSRPMSLIYSADRQRTAKIRCFVEEAMCAFAPQAH</sequence>
<feature type="domain" description="HTH lysR-type" evidence="5">
    <location>
        <begin position="3"/>
        <end position="60"/>
    </location>
</feature>
<dbReference type="InterPro" id="IPR036388">
    <property type="entry name" value="WH-like_DNA-bd_sf"/>
</dbReference>
<comment type="caution">
    <text evidence="6">The sequence shown here is derived from an EMBL/GenBank/DDBJ whole genome shotgun (WGS) entry which is preliminary data.</text>
</comment>
<dbReference type="PROSITE" id="PS50931">
    <property type="entry name" value="HTH_LYSR"/>
    <property type="match status" value="1"/>
</dbReference>
<gene>
    <name evidence="6" type="ORF">HX876_24040</name>
</gene>
<dbReference type="AlphaFoldDB" id="A0A7Y8CLT5"/>
<accession>A0A7Y8CLT5</accession>
<dbReference type="Pfam" id="PF00126">
    <property type="entry name" value="HTH_1"/>
    <property type="match status" value="1"/>
</dbReference>
<evidence type="ECO:0000256" key="4">
    <source>
        <dbReference type="ARBA" id="ARBA00023163"/>
    </source>
</evidence>
<keyword evidence="3" id="KW-0238">DNA-binding</keyword>
<dbReference type="GO" id="GO:0003700">
    <property type="term" value="F:DNA-binding transcription factor activity"/>
    <property type="evidence" value="ECO:0007669"/>
    <property type="project" value="InterPro"/>
</dbReference>
<dbReference type="Proteomes" id="UP000520592">
    <property type="component" value="Unassembled WGS sequence"/>
</dbReference>
<evidence type="ECO:0000313" key="6">
    <source>
        <dbReference type="EMBL" id="NWC35451.1"/>
    </source>
</evidence>
<dbReference type="GO" id="GO:0043565">
    <property type="term" value="F:sequence-specific DNA binding"/>
    <property type="evidence" value="ECO:0007669"/>
    <property type="project" value="TreeGrafter"/>
</dbReference>
<protein>
    <submittedName>
        <fullName evidence="6">LysR family transcriptional regulator</fullName>
    </submittedName>
</protein>
<dbReference type="Pfam" id="PF03466">
    <property type="entry name" value="LysR_substrate"/>
    <property type="match status" value="1"/>
</dbReference>
<dbReference type="Gene3D" id="3.40.190.290">
    <property type="match status" value="1"/>
</dbReference>
<dbReference type="SUPFAM" id="SSF53850">
    <property type="entry name" value="Periplasmic binding protein-like II"/>
    <property type="match status" value="1"/>
</dbReference>